<sequence length="199" mass="23266">MKKKAYYMEQKILEYISTYVPLTQEEKSSILKEVPYKTFKKGTHLLQEGQISKECYFTIQGLIRQYELIEGEEKSTYFYSEGEAIVAFESASKQVPCKFSWICEEDTTVVIGRLDGIEAAYAKNPKLEKMSRLFINQQFGKYQDVSTSFITLDPEQRYLQLVEKRPDLLKRVAQYHLASYLGIKPETLSRIRKRIAKKI</sequence>
<dbReference type="InterPro" id="IPR000595">
    <property type="entry name" value="cNMP-bd_dom"/>
</dbReference>
<dbReference type="CDD" id="cd00038">
    <property type="entry name" value="CAP_ED"/>
    <property type="match status" value="1"/>
</dbReference>
<name>A0ABT8RCA9_9BACT</name>
<dbReference type="RefSeq" id="WP_302040540.1">
    <property type="nucleotide sequence ID" value="NZ_JAUKPO010000021.1"/>
</dbReference>
<accession>A0ABT8RCA9</accession>
<dbReference type="InterPro" id="IPR014710">
    <property type="entry name" value="RmlC-like_jellyroll"/>
</dbReference>
<reference evidence="2" key="1">
    <citation type="submission" date="2023-07" db="EMBL/GenBank/DDBJ databases">
        <title>The genome sequence of Rhodocytophaga aerolata KACC 12507.</title>
        <authorList>
            <person name="Zhang X."/>
        </authorList>
    </citation>
    <scope>NUCLEOTIDE SEQUENCE</scope>
    <source>
        <strain evidence="2">KACC 12507</strain>
    </source>
</reference>
<dbReference type="InterPro" id="IPR018490">
    <property type="entry name" value="cNMP-bd_dom_sf"/>
</dbReference>
<dbReference type="SUPFAM" id="SSF51206">
    <property type="entry name" value="cAMP-binding domain-like"/>
    <property type="match status" value="1"/>
</dbReference>
<gene>
    <name evidence="2" type="ORF">Q0590_25895</name>
</gene>
<evidence type="ECO:0000313" key="3">
    <source>
        <dbReference type="Proteomes" id="UP001168528"/>
    </source>
</evidence>
<dbReference type="Gene3D" id="2.60.120.10">
    <property type="entry name" value="Jelly Rolls"/>
    <property type="match status" value="1"/>
</dbReference>
<keyword evidence="3" id="KW-1185">Reference proteome</keyword>
<comment type="caution">
    <text evidence="2">The sequence shown here is derived from an EMBL/GenBank/DDBJ whole genome shotgun (WGS) entry which is preliminary data.</text>
</comment>
<protein>
    <submittedName>
        <fullName evidence="2">Crp/Fnr family transcriptional regulator</fullName>
    </submittedName>
</protein>
<dbReference type="Pfam" id="PF00027">
    <property type="entry name" value="cNMP_binding"/>
    <property type="match status" value="1"/>
</dbReference>
<dbReference type="EMBL" id="JAUKPO010000021">
    <property type="protein sequence ID" value="MDO1449737.1"/>
    <property type="molecule type" value="Genomic_DNA"/>
</dbReference>
<organism evidence="2 3">
    <name type="scientific">Rhodocytophaga aerolata</name>
    <dbReference type="NCBI Taxonomy" id="455078"/>
    <lineage>
        <taxon>Bacteria</taxon>
        <taxon>Pseudomonadati</taxon>
        <taxon>Bacteroidota</taxon>
        <taxon>Cytophagia</taxon>
        <taxon>Cytophagales</taxon>
        <taxon>Rhodocytophagaceae</taxon>
        <taxon>Rhodocytophaga</taxon>
    </lineage>
</organism>
<feature type="domain" description="Cyclic nucleotide-binding" evidence="1">
    <location>
        <begin position="18"/>
        <end position="83"/>
    </location>
</feature>
<evidence type="ECO:0000259" key="1">
    <source>
        <dbReference type="PROSITE" id="PS50042"/>
    </source>
</evidence>
<dbReference type="Proteomes" id="UP001168528">
    <property type="component" value="Unassembled WGS sequence"/>
</dbReference>
<evidence type="ECO:0000313" key="2">
    <source>
        <dbReference type="EMBL" id="MDO1449737.1"/>
    </source>
</evidence>
<proteinExistence type="predicted"/>
<dbReference type="PROSITE" id="PS50042">
    <property type="entry name" value="CNMP_BINDING_3"/>
    <property type="match status" value="1"/>
</dbReference>